<dbReference type="PANTHER" id="PTHR45228:SF1">
    <property type="entry name" value="CYCLIC DI-GMP PHOSPHODIESTERASE TM_0186"/>
    <property type="match status" value="1"/>
</dbReference>
<dbReference type="PANTHER" id="PTHR45228">
    <property type="entry name" value="CYCLIC DI-GMP PHOSPHODIESTERASE TM_0186-RELATED"/>
    <property type="match status" value="1"/>
</dbReference>
<feature type="domain" description="HD-GYP" evidence="2">
    <location>
        <begin position="158"/>
        <end position="359"/>
    </location>
</feature>
<dbReference type="InterPro" id="IPR052020">
    <property type="entry name" value="Cyclic_di-GMP/3'3'-cGAMP_PDE"/>
</dbReference>
<dbReference type="Gene3D" id="3.40.50.2300">
    <property type="match status" value="1"/>
</dbReference>
<organism evidence="3">
    <name type="scientific">mine drainage metagenome</name>
    <dbReference type="NCBI Taxonomy" id="410659"/>
    <lineage>
        <taxon>unclassified sequences</taxon>
        <taxon>metagenomes</taxon>
        <taxon>ecological metagenomes</taxon>
    </lineage>
</organism>
<dbReference type="PROSITE" id="PS51832">
    <property type="entry name" value="HD_GYP"/>
    <property type="match status" value="1"/>
</dbReference>
<dbReference type="InterPro" id="IPR001789">
    <property type="entry name" value="Sig_transdc_resp-reg_receiver"/>
</dbReference>
<reference evidence="3" key="1">
    <citation type="submission" date="2018-10" db="EMBL/GenBank/DDBJ databases">
        <authorList>
            <person name="Plewniak F."/>
        </authorList>
    </citation>
    <scope>NUCLEOTIDE SEQUENCE</scope>
</reference>
<dbReference type="PROSITE" id="PS50110">
    <property type="entry name" value="RESPONSE_REGULATORY"/>
    <property type="match status" value="1"/>
</dbReference>
<accession>A0A3P3ZMI9</accession>
<dbReference type="SMART" id="SM00471">
    <property type="entry name" value="HDc"/>
    <property type="match status" value="1"/>
</dbReference>
<dbReference type="GO" id="GO:0000160">
    <property type="term" value="P:phosphorelay signal transduction system"/>
    <property type="evidence" value="ECO:0007669"/>
    <property type="project" value="InterPro"/>
</dbReference>
<protein>
    <submittedName>
        <fullName evidence="3">Two-component system response regulator</fullName>
    </submittedName>
</protein>
<evidence type="ECO:0000259" key="1">
    <source>
        <dbReference type="PROSITE" id="PS50110"/>
    </source>
</evidence>
<dbReference type="CDD" id="cd00077">
    <property type="entry name" value="HDc"/>
    <property type="match status" value="1"/>
</dbReference>
<dbReference type="InterPro" id="IPR011006">
    <property type="entry name" value="CheY-like_superfamily"/>
</dbReference>
<proteinExistence type="predicted"/>
<dbReference type="Gene3D" id="1.10.3210.10">
    <property type="entry name" value="Hypothetical protein af1432"/>
    <property type="match status" value="1"/>
</dbReference>
<dbReference type="AlphaFoldDB" id="A0A3P3ZMI9"/>
<evidence type="ECO:0000313" key="3">
    <source>
        <dbReference type="EMBL" id="VAY87397.1"/>
    </source>
</evidence>
<dbReference type="SMART" id="SM00448">
    <property type="entry name" value="REC"/>
    <property type="match status" value="1"/>
</dbReference>
<gene>
    <name evidence="3" type="ORF">CARN8_2040009</name>
</gene>
<dbReference type="EMBL" id="UOYP01000118">
    <property type="protein sequence ID" value="VAY87397.1"/>
    <property type="molecule type" value="Genomic_DNA"/>
</dbReference>
<dbReference type="InterPro" id="IPR003607">
    <property type="entry name" value="HD/PDEase_dom"/>
</dbReference>
<dbReference type="Pfam" id="PF13487">
    <property type="entry name" value="HD_5"/>
    <property type="match status" value="1"/>
</dbReference>
<name>A0A3P3ZMI9_9ZZZZ</name>
<dbReference type="InterPro" id="IPR037522">
    <property type="entry name" value="HD_GYP_dom"/>
</dbReference>
<dbReference type="Pfam" id="PF00072">
    <property type="entry name" value="Response_reg"/>
    <property type="match status" value="1"/>
</dbReference>
<dbReference type="SUPFAM" id="SSF52172">
    <property type="entry name" value="CheY-like"/>
    <property type="match status" value="1"/>
</dbReference>
<sequence length="368" mass="41383">MTSFQRTSADDTRSRVLVVDDDLQTRCLLEILLQGEGLETALAENGQQALEIVKSFKPQLILLDLMMPGMTGFEVVKKLKMDPDTQSIPIILVSSLEDRASRLQGLKAGAEEFLTKPIDHTDLQIRVRNLLQLKKFNEFLENHNQILETKVQERTNALRESFVESIFTLIRAAEFRDDETGDHVKRISHYSHELAKQIGLDKEFCELIFYASPMHDIGKIGIPDHILLKAGSLEPAEWAIMKSHTTIGAQILAKNSSPYLKMGYDIALGHHEHWDGSGYPGGLRGETIPLPARIMQLADVYDALRSKRPYKPAFDHAKAIDIIFNGDGRTLPSHFDPAVLAAFQRRADTMEEIFSGRGEHEPKNGFSL</sequence>
<evidence type="ECO:0000259" key="2">
    <source>
        <dbReference type="PROSITE" id="PS51832"/>
    </source>
</evidence>
<feature type="domain" description="Response regulatory" evidence="1">
    <location>
        <begin position="15"/>
        <end position="131"/>
    </location>
</feature>
<dbReference type="SUPFAM" id="SSF109604">
    <property type="entry name" value="HD-domain/PDEase-like"/>
    <property type="match status" value="1"/>
</dbReference>